<gene>
    <name evidence="2" type="ORF">POM88_053973</name>
    <name evidence="3" type="ORF">POM88_053977</name>
</gene>
<feature type="region of interest" description="Disordered" evidence="1">
    <location>
        <begin position="1"/>
        <end position="25"/>
    </location>
</feature>
<dbReference type="Proteomes" id="UP001237642">
    <property type="component" value="Unassembled WGS sequence"/>
</dbReference>
<evidence type="ECO:0000313" key="4">
    <source>
        <dbReference type="Proteomes" id="UP001237642"/>
    </source>
</evidence>
<dbReference type="AlphaFoldDB" id="A0AAD8GN37"/>
<dbReference type="EMBL" id="JAUIZM010000024">
    <property type="protein sequence ID" value="KAK1351832.1"/>
    <property type="molecule type" value="Genomic_DNA"/>
</dbReference>
<proteinExistence type="predicted"/>
<name>A0AAD8GN37_9APIA</name>
<reference evidence="2" key="2">
    <citation type="submission" date="2023-05" db="EMBL/GenBank/DDBJ databases">
        <authorList>
            <person name="Schelkunov M.I."/>
        </authorList>
    </citation>
    <scope>NUCLEOTIDE SEQUENCE</scope>
    <source>
        <strain evidence="2">Hsosn_3</strain>
        <tissue evidence="2">Leaf</tissue>
    </source>
</reference>
<feature type="compositionally biased region" description="Basic and acidic residues" evidence="1">
    <location>
        <begin position="10"/>
        <end position="25"/>
    </location>
</feature>
<evidence type="ECO:0000313" key="3">
    <source>
        <dbReference type="EMBL" id="KAK1351836.1"/>
    </source>
</evidence>
<keyword evidence="4" id="KW-1185">Reference proteome</keyword>
<organism evidence="2 4">
    <name type="scientific">Heracleum sosnowskyi</name>
    <dbReference type="NCBI Taxonomy" id="360622"/>
    <lineage>
        <taxon>Eukaryota</taxon>
        <taxon>Viridiplantae</taxon>
        <taxon>Streptophyta</taxon>
        <taxon>Embryophyta</taxon>
        <taxon>Tracheophyta</taxon>
        <taxon>Spermatophyta</taxon>
        <taxon>Magnoliopsida</taxon>
        <taxon>eudicotyledons</taxon>
        <taxon>Gunneridae</taxon>
        <taxon>Pentapetalae</taxon>
        <taxon>asterids</taxon>
        <taxon>campanulids</taxon>
        <taxon>Apiales</taxon>
        <taxon>Apiaceae</taxon>
        <taxon>Apioideae</taxon>
        <taxon>apioid superclade</taxon>
        <taxon>Tordylieae</taxon>
        <taxon>Tordyliinae</taxon>
        <taxon>Heracleum</taxon>
    </lineage>
</organism>
<dbReference type="EMBL" id="JAUIZM010000024">
    <property type="protein sequence ID" value="KAK1351836.1"/>
    <property type="molecule type" value="Genomic_DNA"/>
</dbReference>
<accession>A0AAD8GN37</accession>
<evidence type="ECO:0000313" key="2">
    <source>
        <dbReference type="EMBL" id="KAK1351832.1"/>
    </source>
</evidence>
<reference evidence="2" key="1">
    <citation type="submission" date="2023-02" db="EMBL/GenBank/DDBJ databases">
        <title>Genome of toxic invasive species Heracleum sosnowskyi carries increased number of genes despite the absence of recent whole-genome duplications.</title>
        <authorList>
            <person name="Schelkunov M."/>
            <person name="Shtratnikova V."/>
            <person name="Makarenko M."/>
            <person name="Klepikova A."/>
            <person name="Omelchenko D."/>
            <person name="Novikova G."/>
            <person name="Obukhova E."/>
            <person name="Bogdanov V."/>
            <person name="Penin A."/>
            <person name="Logacheva M."/>
        </authorList>
    </citation>
    <scope>NUCLEOTIDE SEQUENCE</scope>
    <source>
        <strain evidence="2">Hsosn_3</strain>
        <tissue evidence="2">Leaf</tissue>
    </source>
</reference>
<protein>
    <submittedName>
        <fullName evidence="2">Uncharacterized protein</fullName>
    </submittedName>
</protein>
<evidence type="ECO:0000256" key="1">
    <source>
        <dbReference type="SAM" id="MobiDB-lite"/>
    </source>
</evidence>
<sequence length="120" mass="13624">MICSPFAGGKRNDRTEEVPERKRRQDVVASEKRLNRCGDLGGGWRKQRWQYCPAAAAVQSEKGTDGRHSGVPGRNWRQWRKEGRETAVTVGKPDGAVTRRWPEMKWTVVVLCFLVSVCPI</sequence>
<comment type="caution">
    <text evidence="2">The sequence shown here is derived from an EMBL/GenBank/DDBJ whole genome shotgun (WGS) entry which is preliminary data.</text>
</comment>